<organism evidence="1">
    <name type="scientific">Menopon gallinae</name>
    <name type="common">poultry shaft louse</name>
    <dbReference type="NCBI Taxonomy" id="328185"/>
    <lineage>
        <taxon>Eukaryota</taxon>
        <taxon>Metazoa</taxon>
        <taxon>Ecdysozoa</taxon>
        <taxon>Arthropoda</taxon>
        <taxon>Hexapoda</taxon>
        <taxon>Insecta</taxon>
        <taxon>Pterygota</taxon>
        <taxon>Neoptera</taxon>
        <taxon>Paraneoptera</taxon>
        <taxon>Psocodea</taxon>
        <taxon>Troctomorpha</taxon>
        <taxon>Phthiraptera</taxon>
        <taxon>Amblycera</taxon>
        <taxon>Menoponidae</taxon>
        <taxon>Menopon</taxon>
    </lineage>
</organism>
<reference evidence="1" key="1">
    <citation type="journal article" date="2024" name="Gigascience">
        <title>Chromosome-level genome of the poultry shaft louse Menopon gallinae provides insight into the host-switching and adaptive evolution of parasitic lice.</title>
        <authorList>
            <person name="Xu Y."/>
            <person name="Ma L."/>
            <person name="Liu S."/>
            <person name="Liang Y."/>
            <person name="Liu Q."/>
            <person name="He Z."/>
            <person name="Tian L."/>
            <person name="Duan Y."/>
            <person name="Cai W."/>
            <person name="Li H."/>
            <person name="Song F."/>
        </authorList>
    </citation>
    <scope>NUCLEOTIDE SEQUENCE</scope>
    <source>
        <strain evidence="1">Cailab_2023a</strain>
    </source>
</reference>
<evidence type="ECO:0000313" key="1">
    <source>
        <dbReference type="EMBL" id="KAL0272675.1"/>
    </source>
</evidence>
<proteinExistence type="predicted"/>
<protein>
    <submittedName>
        <fullName evidence="1">Uncharacterized protein</fullName>
    </submittedName>
</protein>
<gene>
    <name evidence="1" type="ORF">PYX00_005552</name>
</gene>
<accession>A0AAW2HRR5</accession>
<dbReference type="AlphaFoldDB" id="A0AAW2HRR5"/>
<dbReference type="EMBL" id="JARGDH010000003">
    <property type="protein sequence ID" value="KAL0272675.1"/>
    <property type="molecule type" value="Genomic_DNA"/>
</dbReference>
<name>A0AAW2HRR5_9NEOP</name>
<sequence length="74" mass="8684">MKCRTSSLDLRKIQDIPHMDRQLLPKDTLDPRLKANIMNNKLALKSLSFNSANVNVMSECKHYLHLYRIPFLLM</sequence>
<comment type="caution">
    <text evidence="1">The sequence shown here is derived from an EMBL/GenBank/DDBJ whole genome shotgun (WGS) entry which is preliminary data.</text>
</comment>